<evidence type="ECO:0000256" key="2">
    <source>
        <dbReference type="ARBA" id="ARBA00002322"/>
    </source>
</evidence>
<comment type="catalytic activity">
    <reaction evidence="1">
        <text>2 a phenolic donor + H2O2 = 2 a phenolic radical donor + 2 H2O</text>
        <dbReference type="Rhea" id="RHEA:56136"/>
        <dbReference type="ChEBI" id="CHEBI:15377"/>
        <dbReference type="ChEBI" id="CHEBI:16240"/>
        <dbReference type="ChEBI" id="CHEBI:139520"/>
        <dbReference type="ChEBI" id="CHEBI:139521"/>
        <dbReference type="EC" id="1.11.1.7"/>
    </reaction>
</comment>
<keyword evidence="12 17" id="KW-1015">Disulfide bond</keyword>
<keyword evidence="5" id="KW-0575">Peroxidase</keyword>
<proteinExistence type="inferred from homology"/>
<dbReference type="FunFam" id="1.10.520.10:FF:000028">
    <property type="entry name" value="Peroxidase"/>
    <property type="match status" value="1"/>
</dbReference>
<dbReference type="InterPro" id="IPR010255">
    <property type="entry name" value="Haem_peroxidase_sf"/>
</dbReference>
<comment type="caution">
    <text evidence="21">The sequence shown here is derived from an EMBL/GenBank/DDBJ whole genome shotgun (WGS) entry which is preliminary data.</text>
</comment>
<evidence type="ECO:0000256" key="14">
    <source>
        <dbReference type="ARBA" id="ARBA00023324"/>
    </source>
</evidence>
<keyword evidence="11 16" id="KW-0408">Iron</keyword>
<evidence type="ECO:0000313" key="21">
    <source>
        <dbReference type="EMBL" id="CAK9180900.1"/>
    </source>
</evidence>
<feature type="binding site" evidence="16">
    <location>
        <position position="281"/>
    </location>
    <ligand>
        <name>Ca(2+)</name>
        <dbReference type="ChEBI" id="CHEBI:29108"/>
        <label>1</label>
    </ligand>
</feature>
<feature type="signal peptide" evidence="19">
    <location>
        <begin position="1"/>
        <end position="22"/>
    </location>
</feature>
<feature type="binding site" evidence="16">
    <location>
        <position position="470"/>
    </location>
    <ligand>
        <name>Ca(2+)</name>
        <dbReference type="ChEBI" id="CHEBI:29108"/>
        <label>2</label>
    </ligand>
</feature>
<keyword evidence="4" id="KW-0964">Secreted</keyword>
<dbReference type="FunFam" id="1.10.420.10:FF:000008">
    <property type="entry name" value="Peroxidase"/>
    <property type="match status" value="1"/>
</dbReference>
<feature type="binding site" evidence="16">
    <location>
        <position position="462"/>
    </location>
    <ligand>
        <name>Ca(2+)</name>
        <dbReference type="ChEBI" id="CHEBI:29108"/>
        <label>2</label>
    </ligand>
</feature>
<dbReference type="EMBL" id="CAUOFW020007858">
    <property type="protein sequence ID" value="CAK9180900.1"/>
    <property type="molecule type" value="Genomic_DNA"/>
</dbReference>
<dbReference type="GO" id="GO:0046872">
    <property type="term" value="F:metal ion binding"/>
    <property type="evidence" value="ECO:0007669"/>
    <property type="project" value="UniProtKB-KW"/>
</dbReference>
<comment type="cofactor">
    <cofactor evidence="16">
        <name>heme b</name>
        <dbReference type="ChEBI" id="CHEBI:60344"/>
    </cofactor>
    <text evidence="16">Binds 1 heme b (iron(II)-protoporphyrin IX) group per subunit.</text>
</comment>
<name>A0ABC8UIS4_9AQUA</name>
<evidence type="ECO:0000256" key="8">
    <source>
        <dbReference type="ARBA" id="ARBA00022729"/>
    </source>
</evidence>
<protein>
    <recommendedName>
        <fullName evidence="3">peroxidase</fullName>
        <ecNumber evidence="3">1.11.1.7</ecNumber>
    </recommendedName>
</protein>
<evidence type="ECO:0000256" key="7">
    <source>
        <dbReference type="ARBA" id="ARBA00022723"/>
    </source>
</evidence>
<gene>
    <name evidence="21" type="ORF">ILEXP_LOCUS50925</name>
</gene>
<dbReference type="PRINTS" id="PR00458">
    <property type="entry name" value="PEROXIDASE"/>
</dbReference>
<dbReference type="Gene3D" id="1.10.420.10">
    <property type="entry name" value="Peroxidase, domain 2"/>
    <property type="match status" value="1"/>
</dbReference>
<accession>A0ABC8UIS4</accession>
<comment type="function">
    <text evidence="2">Removal of H(2)O(2), oxidation of toxic reductants, biosynthesis and degradation of lignin, suberization, auxin catabolism, response to environmental stresses such as wounding, pathogen attack and oxidative stress. These functions might be dependent on each isozyme/isoform in each plant tissue.</text>
</comment>
<comment type="similarity">
    <text evidence="18">Belongs to the peroxidase family.</text>
</comment>
<evidence type="ECO:0000256" key="5">
    <source>
        <dbReference type="ARBA" id="ARBA00022559"/>
    </source>
</evidence>
<evidence type="ECO:0000256" key="13">
    <source>
        <dbReference type="ARBA" id="ARBA00023180"/>
    </source>
</evidence>
<feature type="binding site" evidence="16">
    <location>
        <position position="267"/>
    </location>
    <ligand>
        <name>Ca(2+)</name>
        <dbReference type="ChEBI" id="CHEBI:29108"/>
        <label>1</label>
    </ligand>
</feature>
<organism evidence="21 22">
    <name type="scientific">Ilex paraguariensis</name>
    <name type="common">yerba mate</name>
    <dbReference type="NCBI Taxonomy" id="185542"/>
    <lineage>
        <taxon>Eukaryota</taxon>
        <taxon>Viridiplantae</taxon>
        <taxon>Streptophyta</taxon>
        <taxon>Embryophyta</taxon>
        <taxon>Tracheophyta</taxon>
        <taxon>Spermatophyta</taxon>
        <taxon>Magnoliopsida</taxon>
        <taxon>eudicotyledons</taxon>
        <taxon>Gunneridae</taxon>
        <taxon>Pentapetalae</taxon>
        <taxon>asterids</taxon>
        <taxon>campanulids</taxon>
        <taxon>Aquifoliales</taxon>
        <taxon>Aquifoliaceae</taxon>
        <taxon>Ilex</taxon>
    </lineage>
</organism>
<dbReference type="CDD" id="cd00693">
    <property type="entry name" value="secretory_peroxidase"/>
    <property type="match status" value="1"/>
</dbReference>
<feature type="chain" id="PRO_5044811733" description="peroxidase" evidence="19">
    <location>
        <begin position="23"/>
        <end position="540"/>
    </location>
</feature>
<evidence type="ECO:0000256" key="11">
    <source>
        <dbReference type="ARBA" id="ARBA00023004"/>
    </source>
</evidence>
<dbReference type="EC" id="1.11.1.7" evidence="3"/>
<keyword evidence="7 16" id="KW-0479">Metal-binding</keyword>
<keyword evidence="10" id="KW-0560">Oxidoreductase</keyword>
<keyword evidence="13" id="KW-0325">Glycoprotein</keyword>
<evidence type="ECO:0000256" key="9">
    <source>
        <dbReference type="ARBA" id="ARBA00022837"/>
    </source>
</evidence>
<reference evidence="21 22" key="1">
    <citation type="submission" date="2024-02" db="EMBL/GenBank/DDBJ databases">
        <authorList>
            <person name="Vignale AGUSTIN F."/>
            <person name="Sosa J E."/>
            <person name="Modenutti C."/>
        </authorList>
    </citation>
    <scope>NUCLEOTIDE SEQUENCE [LARGE SCALE GENOMIC DNA]</scope>
</reference>
<dbReference type="InterPro" id="IPR033905">
    <property type="entry name" value="Secretory_peroxidase"/>
</dbReference>
<sequence>MKSFNFLIAILVVFGVLGVCNGGALRKNFYKSSCPQAEQIVQNITWKHVASNSTLPAKFLRMHFHDCFVRGCDASVLVNSTANNTAEKDAIPNLTLAGFDVIDEIKTQLENTCPGVVSCADIVALAARDSVSFQFNKSMWQVLTGRRDGSISLASEALANLPSPFSNFTTLKQDFANKKLTVQDLVVRSNGDSPKTTWPMDDRRQRAMSAKLTGAHTIGVGHCNLFSNRLYNFTGKGDVDPSLNSTYAATLRTKCQSLSDKTTTGCDASVLVNSTANNTAEKDAIPNLTLAGFDVIDEIKTQLENTCPGVVSCADIVALAARDSVSFQFNKSMWQVLTGRRDGSISLASEALANLPSPFSNFTTLKQDFANKKLTVQDLVVRSNGDSPKTTWPMDDRRQRAMSAKLTGAHTIGVGHCNLFSNRLYNFTGKGDVDPSLNSTYAATLRTKCQSLSDKTTTVDMDPGSALIFDNHYFSNLKIHQGLFQSDAALLTNKGATNVVNEMLRSGQFFTEFSQSIQRMGAIGVLTGTAGKIRKICSVV</sequence>
<dbReference type="InterPro" id="IPR000823">
    <property type="entry name" value="Peroxidase_pln"/>
</dbReference>
<keyword evidence="14" id="KW-0376">Hydrogen peroxide</keyword>
<evidence type="ECO:0000259" key="20">
    <source>
        <dbReference type="PROSITE" id="PS50873"/>
    </source>
</evidence>
<feature type="disulfide bond" evidence="17">
    <location>
        <begin position="417"/>
        <end position="449"/>
    </location>
</feature>
<keyword evidence="8 19" id="KW-0732">Signal</keyword>
<dbReference type="FunFam" id="1.10.520.10:FF:000001">
    <property type="entry name" value="Peroxidase"/>
    <property type="match status" value="1"/>
</dbReference>
<keyword evidence="9 16" id="KW-0106">Calcium</keyword>
<dbReference type="AlphaFoldDB" id="A0ABC8UIS4"/>
<evidence type="ECO:0000313" key="22">
    <source>
        <dbReference type="Proteomes" id="UP001642360"/>
    </source>
</evidence>
<keyword evidence="6" id="KW-0349">Heme</keyword>
<feature type="binding site" evidence="16">
    <location>
        <position position="265"/>
    </location>
    <ligand>
        <name>Ca(2+)</name>
        <dbReference type="ChEBI" id="CHEBI:29108"/>
        <label>1</label>
    </ligand>
</feature>
<dbReference type="InterPro" id="IPR002016">
    <property type="entry name" value="Haem_peroxidase"/>
</dbReference>
<evidence type="ECO:0000256" key="15">
    <source>
        <dbReference type="PIRSR" id="PIRSR600823-2"/>
    </source>
</evidence>
<evidence type="ECO:0000256" key="10">
    <source>
        <dbReference type="ARBA" id="ARBA00023002"/>
    </source>
</evidence>
<dbReference type="SUPFAM" id="SSF48113">
    <property type="entry name" value="Heme-dependent peroxidases"/>
    <property type="match status" value="2"/>
</dbReference>
<feature type="binding site" evidence="15">
    <location>
        <position position="356"/>
    </location>
    <ligand>
        <name>substrate</name>
    </ligand>
</feature>
<dbReference type="Proteomes" id="UP001642360">
    <property type="component" value="Unassembled WGS sequence"/>
</dbReference>
<dbReference type="GO" id="GO:0042744">
    <property type="term" value="P:hydrogen peroxide catabolic process"/>
    <property type="evidence" value="ECO:0007669"/>
    <property type="project" value="UniProtKB-KW"/>
</dbReference>
<evidence type="ECO:0000256" key="18">
    <source>
        <dbReference type="RuleBase" id="RU004241"/>
    </source>
</evidence>
<keyword evidence="22" id="KW-1185">Reference proteome</keyword>
<feature type="disulfide bond" evidence="17">
    <location>
        <begin position="313"/>
        <end position="537"/>
    </location>
</feature>
<feature type="domain" description="Plant heme peroxidase family profile" evidence="20">
    <location>
        <begin position="24"/>
        <end position="540"/>
    </location>
</feature>
<evidence type="ECO:0000256" key="6">
    <source>
        <dbReference type="ARBA" id="ARBA00022617"/>
    </source>
</evidence>
<evidence type="ECO:0000256" key="12">
    <source>
        <dbReference type="ARBA" id="ARBA00023157"/>
    </source>
</evidence>
<evidence type="ECO:0000256" key="4">
    <source>
        <dbReference type="ARBA" id="ARBA00022525"/>
    </source>
</evidence>
<comment type="cofactor">
    <cofactor evidence="16">
        <name>Ca(2+)</name>
        <dbReference type="ChEBI" id="CHEBI:29108"/>
    </cofactor>
    <text evidence="16">Binds 2 calcium ions per subunit.</text>
</comment>
<dbReference type="Gene3D" id="1.10.520.10">
    <property type="match status" value="2"/>
</dbReference>
<dbReference type="PROSITE" id="PS50873">
    <property type="entry name" value="PEROXIDASE_4"/>
    <property type="match status" value="1"/>
</dbReference>
<dbReference type="PRINTS" id="PR00461">
    <property type="entry name" value="PLPEROXIDASE"/>
</dbReference>
<dbReference type="GO" id="GO:0140825">
    <property type="term" value="F:lactoperoxidase activity"/>
    <property type="evidence" value="ECO:0007669"/>
    <property type="project" value="UniProtKB-EC"/>
</dbReference>
<feature type="binding site" description="axial binding residue" evidence="16">
    <location>
        <position position="410"/>
    </location>
    <ligand>
        <name>heme b</name>
        <dbReference type="ChEBI" id="CHEBI:60344"/>
    </ligand>
    <ligandPart>
        <name>Fe</name>
        <dbReference type="ChEBI" id="CHEBI:18248"/>
    </ligandPart>
</feature>
<dbReference type="Pfam" id="PF00141">
    <property type="entry name" value="peroxidase"/>
    <property type="match status" value="1"/>
</dbReference>
<feature type="binding site" evidence="16">
    <location>
        <position position="269"/>
    </location>
    <ligand>
        <name>Ca(2+)</name>
        <dbReference type="ChEBI" id="CHEBI:29108"/>
        <label>1</label>
    </ligand>
</feature>
<dbReference type="PANTHER" id="PTHR31235">
    <property type="entry name" value="PEROXIDASE 25-RELATED"/>
    <property type="match status" value="1"/>
</dbReference>
<feature type="binding site" evidence="16">
    <location>
        <position position="411"/>
    </location>
    <ligand>
        <name>Ca(2+)</name>
        <dbReference type="ChEBI" id="CHEBI:29108"/>
        <label>2</label>
    </ligand>
</feature>
<evidence type="ECO:0000256" key="3">
    <source>
        <dbReference type="ARBA" id="ARBA00012313"/>
    </source>
</evidence>
<evidence type="ECO:0000256" key="19">
    <source>
        <dbReference type="SAM" id="SignalP"/>
    </source>
</evidence>
<evidence type="ECO:0000256" key="1">
    <source>
        <dbReference type="ARBA" id="ARBA00000189"/>
    </source>
</evidence>
<evidence type="ECO:0000256" key="17">
    <source>
        <dbReference type="PIRSR" id="PIRSR600823-5"/>
    </source>
</evidence>
<evidence type="ECO:0000256" key="16">
    <source>
        <dbReference type="PIRSR" id="PIRSR600823-3"/>
    </source>
</evidence>